<keyword evidence="2" id="KW-0547">Nucleotide-binding</keyword>
<dbReference type="InterPro" id="IPR017871">
    <property type="entry name" value="ABC_transporter-like_CS"/>
</dbReference>
<dbReference type="InterPro" id="IPR027417">
    <property type="entry name" value="P-loop_NTPase"/>
</dbReference>
<comment type="caution">
    <text evidence="5">The sequence shown here is derived from an EMBL/GenBank/DDBJ whole genome shotgun (WGS) entry which is preliminary data.</text>
</comment>
<accession>A0A1F7YWF4</accession>
<dbReference type="PANTHER" id="PTHR24220:SF470">
    <property type="entry name" value="CELL DIVISION ATP-BINDING PROTEIN FTSE"/>
    <property type="match status" value="1"/>
</dbReference>
<dbReference type="InterPro" id="IPR003593">
    <property type="entry name" value="AAA+_ATPase"/>
</dbReference>
<evidence type="ECO:0000313" key="6">
    <source>
        <dbReference type="Proteomes" id="UP000178870"/>
    </source>
</evidence>
<dbReference type="PROSITE" id="PS00211">
    <property type="entry name" value="ABC_TRANSPORTER_1"/>
    <property type="match status" value="1"/>
</dbReference>
<dbReference type="PROSITE" id="PS50893">
    <property type="entry name" value="ABC_TRANSPORTER_2"/>
    <property type="match status" value="1"/>
</dbReference>
<evidence type="ECO:0000256" key="1">
    <source>
        <dbReference type="ARBA" id="ARBA00005417"/>
    </source>
</evidence>
<evidence type="ECO:0000313" key="5">
    <source>
        <dbReference type="EMBL" id="OGM31676.1"/>
    </source>
</evidence>
<dbReference type="InterPro" id="IPR015854">
    <property type="entry name" value="ABC_transpr_LolD-like"/>
</dbReference>
<evidence type="ECO:0000256" key="2">
    <source>
        <dbReference type="ARBA" id="ARBA00022741"/>
    </source>
</evidence>
<dbReference type="InterPro" id="IPR003439">
    <property type="entry name" value="ABC_transporter-like_ATP-bd"/>
</dbReference>
<protein>
    <recommendedName>
        <fullName evidence="4">ABC transporter domain-containing protein</fullName>
    </recommendedName>
</protein>
<evidence type="ECO:0000256" key="3">
    <source>
        <dbReference type="ARBA" id="ARBA00022840"/>
    </source>
</evidence>
<name>A0A1F7YWF4_9BACT</name>
<comment type="similarity">
    <text evidence="1">Belongs to the ABC transporter superfamily.</text>
</comment>
<dbReference type="PANTHER" id="PTHR24220">
    <property type="entry name" value="IMPORT ATP-BINDING PROTEIN"/>
    <property type="match status" value="1"/>
</dbReference>
<sequence length="222" mass="24720">MPLLEFNKVSKNFGSIEALRDVSFGIDEGEMVFVTGPSGAGKTTLLKLLIREIRPSAGEIVFDGKSVGKLKRRDIPKLRQKIGVVFQDFKLLPEKTVSENCDIALAISKTPKIEWAARVEHVLDLVGLSERSELFPSQLAGGEIQRAALARALVVNPSIIFADEPTGNLDWETAEEVIKLLKKIHEEGKTVIVTTHHKKIIKEFKARILELRKGEVEKDTKE</sequence>
<dbReference type="GO" id="GO:0022857">
    <property type="term" value="F:transmembrane transporter activity"/>
    <property type="evidence" value="ECO:0007669"/>
    <property type="project" value="TreeGrafter"/>
</dbReference>
<dbReference type="Pfam" id="PF00005">
    <property type="entry name" value="ABC_tran"/>
    <property type="match status" value="1"/>
</dbReference>
<dbReference type="GO" id="GO:0005886">
    <property type="term" value="C:plasma membrane"/>
    <property type="evidence" value="ECO:0007669"/>
    <property type="project" value="UniProtKB-ARBA"/>
</dbReference>
<dbReference type="EMBL" id="MGGP01000022">
    <property type="protein sequence ID" value="OGM31676.1"/>
    <property type="molecule type" value="Genomic_DNA"/>
</dbReference>
<dbReference type="SMART" id="SM00382">
    <property type="entry name" value="AAA"/>
    <property type="match status" value="1"/>
</dbReference>
<dbReference type="AlphaFoldDB" id="A0A1F7YWF4"/>
<feature type="domain" description="ABC transporter" evidence="4">
    <location>
        <begin position="4"/>
        <end position="222"/>
    </location>
</feature>
<evidence type="ECO:0000259" key="4">
    <source>
        <dbReference type="PROSITE" id="PS50893"/>
    </source>
</evidence>
<proteinExistence type="inferred from homology"/>
<dbReference type="FunFam" id="3.40.50.300:FF:000056">
    <property type="entry name" value="Cell division ATP-binding protein FtsE"/>
    <property type="match status" value="1"/>
</dbReference>
<dbReference type="Proteomes" id="UP000178870">
    <property type="component" value="Unassembled WGS sequence"/>
</dbReference>
<keyword evidence="3" id="KW-0067">ATP-binding</keyword>
<reference evidence="5 6" key="1">
    <citation type="journal article" date="2016" name="Nat. Commun.">
        <title>Thousands of microbial genomes shed light on interconnected biogeochemical processes in an aquifer system.</title>
        <authorList>
            <person name="Anantharaman K."/>
            <person name="Brown C.T."/>
            <person name="Hug L.A."/>
            <person name="Sharon I."/>
            <person name="Castelle C.J."/>
            <person name="Probst A.J."/>
            <person name="Thomas B.C."/>
            <person name="Singh A."/>
            <person name="Wilkins M.J."/>
            <person name="Karaoz U."/>
            <person name="Brodie E.L."/>
            <person name="Williams K.H."/>
            <person name="Hubbard S.S."/>
            <person name="Banfield J.F."/>
        </authorList>
    </citation>
    <scope>NUCLEOTIDE SEQUENCE [LARGE SCALE GENOMIC DNA]</scope>
</reference>
<dbReference type="GO" id="GO:0016887">
    <property type="term" value="F:ATP hydrolysis activity"/>
    <property type="evidence" value="ECO:0007669"/>
    <property type="project" value="InterPro"/>
</dbReference>
<dbReference type="Gene3D" id="3.40.50.300">
    <property type="entry name" value="P-loop containing nucleotide triphosphate hydrolases"/>
    <property type="match status" value="1"/>
</dbReference>
<dbReference type="SUPFAM" id="SSF52540">
    <property type="entry name" value="P-loop containing nucleoside triphosphate hydrolases"/>
    <property type="match status" value="1"/>
</dbReference>
<organism evidence="5 6">
    <name type="scientific">Candidatus Woesebacteria bacterium RIFCSPHIGHO2_01_FULL_44_21</name>
    <dbReference type="NCBI Taxonomy" id="1802503"/>
    <lineage>
        <taxon>Bacteria</taxon>
        <taxon>Candidatus Woeseibacteriota</taxon>
    </lineage>
</organism>
<gene>
    <name evidence="5" type="ORF">A2803_04575</name>
</gene>
<dbReference type="GO" id="GO:0005524">
    <property type="term" value="F:ATP binding"/>
    <property type="evidence" value="ECO:0007669"/>
    <property type="project" value="UniProtKB-KW"/>
</dbReference>